<reference evidence="9" key="4">
    <citation type="submission" date="2025-09" db="UniProtKB">
        <authorList>
            <consortium name="Ensembl"/>
        </authorList>
    </citation>
    <scope>IDENTIFICATION</scope>
</reference>
<protein>
    <recommendedName>
        <fullName evidence="2">ferroxidase</fullName>
        <ecNumber evidence="2">1.16.3.1</ecNumber>
    </recommendedName>
</protein>
<accession>H2XZ04</accession>
<dbReference type="InterPro" id="IPR008972">
    <property type="entry name" value="Cupredoxin"/>
</dbReference>
<dbReference type="PROSITE" id="PS00079">
    <property type="entry name" value="MULTICOPPER_OXIDASE1"/>
    <property type="match status" value="1"/>
</dbReference>
<dbReference type="InterPro" id="IPR002355">
    <property type="entry name" value="Cu_oxidase_Cu_BS"/>
</dbReference>
<dbReference type="InParanoid" id="H2XZ04"/>
<keyword evidence="3" id="KW-0479">Metal-binding</keyword>
<dbReference type="AlphaFoldDB" id="H2XZ04"/>
<dbReference type="Ensembl" id="ENSCINT00000031683.1">
    <property type="protein sequence ID" value="ENSCINP00000034888.1"/>
    <property type="gene ID" value="ENSCING00000022173.1"/>
</dbReference>
<comment type="similarity">
    <text evidence="1">Belongs to the multicopper oxidase family.</text>
</comment>
<evidence type="ECO:0000259" key="7">
    <source>
        <dbReference type="Pfam" id="PF07731"/>
    </source>
</evidence>
<proteinExistence type="inferred from homology"/>
<evidence type="ECO:0000256" key="1">
    <source>
        <dbReference type="ARBA" id="ARBA00010609"/>
    </source>
</evidence>
<dbReference type="GO" id="GO:0016491">
    <property type="term" value="F:oxidoreductase activity"/>
    <property type="evidence" value="ECO:0000318"/>
    <property type="project" value="GO_Central"/>
</dbReference>
<dbReference type="SUPFAM" id="SSF49503">
    <property type="entry name" value="Cupredoxins"/>
    <property type="match status" value="3"/>
</dbReference>
<reference evidence="9" key="3">
    <citation type="submission" date="2025-08" db="UniProtKB">
        <authorList>
            <consortium name="Ensembl"/>
        </authorList>
    </citation>
    <scope>IDENTIFICATION</scope>
</reference>
<dbReference type="InterPro" id="IPR011706">
    <property type="entry name" value="Cu-oxidase_C"/>
</dbReference>
<name>H2XZ04_CIOIN</name>
<dbReference type="FunFam" id="2.60.40.420:FF:000031">
    <property type="entry name" value="Laccase-2 isoform A"/>
    <property type="match status" value="1"/>
</dbReference>
<keyword evidence="4" id="KW-0560">Oxidoreductase</keyword>
<evidence type="ECO:0000259" key="8">
    <source>
        <dbReference type="Pfam" id="PF07732"/>
    </source>
</evidence>
<dbReference type="InterPro" id="IPR011707">
    <property type="entry name" value="Cu-oxidase-like_N"/>
</dbReference>
<dbReference type="OMA" id="CDIAPGS"/>
<dbReference type="InterPro" id="IPR033138">
    <property type="entry name" value="Cu_oxidase_CS"/>
</dbReference>
<organism evidence="9 10">
    <name type="scientific">Ciona intestinalis</name>
    <name type="common">Transparent sea squirt</name>
    <name type="synonym">Ascidia intestinalis</name>
    <dbReference type="NCBI Taxonomy" id="7719"/>
    <lineage>
        <taxon>Eukaryota</taxon>
        <taxon>Metazoa</taxon>
        <taxon>Chordata</taxon>
        <taxon>Tunicata</taxon>
        <taxon>Ascidiacea</taxon>
        <taxon>Phlebobranchia</taxon>
        <taxon>Cionidae</taxon>
        <taxon>Ciona</taxon>
    </lineage>
</organism>
<dbReference type="FunFam" id="2.60.40.420:FF:000045">
    <property type="entry name" value="Laccase 2"/>
    <property type="match status" value="1"/>
</dbReference>
<evidence type="ECO:0000259" key="6">
    <source>
        <dbReference type="Pfam" id="PF00394"/>
    </source>
</evidence>
<evidence type="ECO:0000256" key="5">
    <source>
        <dbReference type="ARBA" id="ARBA00023008"/>
    </source>
</evidence>
<dbReference type="Proteomes" id="UP000008144">
    <property type="component" value="Chromosome 3"/>
</dbReference>
<reference evidence="9" key="2">
    <citation type="journal article" date="2008" name="Genome Biol.">
        <title>Improved genome assembly and evidence-based global gene model set for the chordate Ciona intestinalis: new insight into intron and operon populations.</title>
        <authorList>
            <person name="Satou Y."/>
            <person name="Mineta K."/>
            <person name="Ogasawara M."/>
            <person name="Sasakura Y."/>
            <person name="Shoguchi E."/>
            <person name="Ueno K."/>
            <person name="Yamada L."/>
            <person name="Matsumoto J."/>
            <person name="Wasserscheid J."/>
            <person name="Dewar K."/>
            <person name="Wiley G.B."/>
            <person name="Macmil S.L."/>
            <person name="Roe B.A."/>
            <person name="Zeller R.W."/>
            <person name="Hastings K.E."/>
            <person name="Lemaire P."/>
            <person name="Lindquist E."/>
            <person name="Endo T."/>
            <person name="Hotta K."/>
            <person name="Inaba K."/>
        </authorList>
    </citation>
    <scope>NUCLEOTIDE SEQUENCE [LARGE SCALE GENOMIC DNA]</scope>
    <source>
        <strain evidence="9">wild type</strain>
    </source>
</reference>
<evidence type="ECO:0000313" key="10">
    <source>
        <dbReference type="Proteomes" id="UP000008144"/>
    </source>
</evidence>
<dbReference type="InterPro" id="IPR001117">
    <property type="entry name" value="Cu-oxidase_2nd"/>
</dbReference>
<evidence type="ECO:0000256" key="4">
    <source>
        <dbReference type="ARBA" id="ARBA00023002"/>
    </source>
</evidence>
<dbReference type="CDD" id="cd13858">
    <property type="entry name" value="CuRO_1_tcLCC2_insect_like"/>
    <property type="match status" value="1"/>
</dbReference>
<dbReference type="Pfam" id="PF07731">
    <property type="entry name" value="Cu-oxidase_2"/>
    <property type="match status" value="1"/>
</dbReference>
<dbReference type="Pfam" id="PF07732">
    <property type="entry name" value="Cu-oxidase_3"/>
    <property type="match status" value="1"/>
</dbReference>
<keyword evidence="10" id="KW-1185">Reference proteome</keyword>
<dbReference type="PANTHER" id="PTHR11709:SF394">
    <property type="entry name" value="FI03373P-RELATED"/>
    <property type="match status" value="1"/>
</dbReference>
<feature type="domain" description="Plastocyanin-like" evidence="7">
    <location>
        <begin position="428"/>
        <end position="580"/>
    </location>
</feature>
<reference evidence="10" key="1">
    <citation type="journal article" date="2002" name="Science">
        <title>The draft genome of Ciona intestinalis: insights into chordate and vertebrate origins.</title>
        <authorList>
            <person name="Dehal P."/>
            <person name="Satou Y."/>
            <person name="Campbell R.K."/>
            <person name="Chapman J."/>
            <person name="Degnan B."/>
            <person name="De Tomaso A."/>
            <person name="Davidson B."/>
            <person name="Di Gregorio A."/>
            <person name="Gelpke M."/>
            <person name="Goodstein D.M."/>
            <person name="Harafuji N."/>
            <person name="Hastings K.E."/>
            <person name="Ho I."/>
            <person name="Hotta K."/>
            <person name="Huang W."/>
            <person name="Kawashima T."/>
            <person name="Lemaire P."/>
            <person name="Martinez D."/>
            <person name="Meinertzhagen I.A."/>
            <person name="Necula S."/>
            <person name="Nonaka M."/>
            <person name="Putnam N."/>
            <person name="Rash S."/>
            <person name="Saiga H."/>
            <person name="Satake M."/>
            <person name="Terry A."/>
            <person name="Yamada L."/>
            <person name="Wang H.G."/>
            <person name="Awazu S."/>
            <person name="Azumi K."/>
            <person name="Boore J."/>
            <person name="Branno M."/>
            <person name="Chin-Bow S."/>
            <person name="DeSantis R."/>
            <person name="Doyle S."/>
            <person name="Francino P."/>
            <person name="Keys D.N."/>
            <person name="Haga S."/>
            <person name="Hayashi H."/>
            <person name="Hino K."/>
            <person name="Imai K.S."/>
            <person name="Inaba K."/>
            <person name="Kano S."/>
            <person name="Kobayashi K."/>
            <person name="Kobayashi M."/>
            <person name="Lee B.I."/>
            <person name="Makabe K.W."/>
            <person name="Manohar C."/>
            <person name="Matassi G."/>
            <person name="Medina M."/>
            <person name="Mochizuki Y."/>
            <person name="Mount S."/>
            <person name="Morishita T."/>
            <person name="Miura S."/>
            <person name="Nakayama A."/>
            <person name="Nishizaka S."/>
            <person name="Nomoto H."/>
            <person name="Ohta F."/>
            <person name="Oishi K."/>
            <person name="Rigoutsos I."/>
            <person name="Sano M."/>
            <person name="Sasaki A."/>
            <person name="Sasakura Y."/>
            <person name="Shoguchi E."/>
            <person name="Shin-i T."/>
            <person name="Spagnuolo A."/>
            <person name="Stainier D."/>
            <person name="Suzuki M.M."/>
            <person name="Tassy O."/>
            <person name="Takatori N."/>
            <person name="Tokuoka M."/>
            <person name="Yagi K."/>
            <person name="Yoshizaki F."/>
            <person name="Wada S."/>
            <person name="Zhang C."/>
            <person name="Hyatt P.D."/>
            <person name="Larimer F."/>
            <person name="Detter C."/>
            <person name="Doggett N."/>
            <person name="Glavina T."/>
            <person name="Hawkins T."/>
            <person name="Richardson P."/>
            <person name="Lucas S."/>
            <person name="Kohara Y."/>
            <person name="Levine M."/>
            <person name="Satoh N."/>
            <person name="Rokhsar D.S."/>
        </authorList>
    </citation>
    <scope>NUCLEOTIDE SEQUENCE [LARGE SCALE GENOMIC DNA]</scope>
</reference>
<dbReference type="Gene3D" id="2.60.40.420">
    <property type="entry name" value="Cupredoxins - blue copper proteins"/>
    <property type="match status" value="3"/>
</dbReference>
<dbReference type="PROSITE" id="PS00080">
    <property type="entry name" value="MULTICOPPER_OXIDASE2"/>
    <property type="match status" value="1"/>
</dbReference>
<dbReference type="EC" id="1.16.3.1" evidence="2"/>
<feature type="domain" description="Plastocyanin-like" evidence="6">
    <location>
        <begin position="181"/>
        <end position="331"/>
    </location>
</feature>
<dbReference type="CDD" id="cd13884">
    <property type="entry name" value="CuRO_2_tcLCC_insect_like"/>
    <property type="match status" value="1"/>
</dbReference>
<keyword evidence="5" id="KW-0186">Copper</keyword>
<dbReference type="EMBL" id="EAAA01001822">
    <property type="status" value="NOT_ANNOTATED_CDS"/>
    <property type="molecule type" value="Genomic_DNA"/>
</dbReference>
<dbReference type="InterPro" id="IPR045087">
    <property type="entry name" value="Cu-oxidase_fam"/>
</dbReference>
<dbReference type="GeneTree" id="ENSGT00530000064508"/>
<dbReference type="GO" id="GO:0005507">
    <property type="term" value="F:copper ion binding"/>
    <property type="evidence" value="ECO:0007669"/>
    <property type="project" value="InterPro"/>
</dbReference>
<dbReference type="GO" id="GO:0004322">
    <property type="term" value="F:ferroxidase activity"/>
    <property type="evidence" value="ECO:0007669"/>
    <property type="project" value="UniProtKB-EC"/>
</dbReference>
<dbReference type="PANTHER" id="PTHR11709">
    <property type="entry name" value="MULTI-COPPER OXIDASE"/>
    <property type="match status" value="1"/>
</dbReference>
<evidence type="ECO:0000313" key="9">
    <source>
        <dbReference type="Ensembl" id="ENSCINP00000034888.1"/>
    </source>
</evidence>
<feature type="domain" description="Plastocyanin-like" evidence="8">
    <location>
        <begin position="51"/>
        <end position="162"/>
    </location>
</feature>
<dbReference type="GO" id="GO:0005886">
    <property type="term" value="C:plasma membrane"/>
    <property type="evidence" value="ECO:0000318"/>
    <property type="project" value="GO_Central"/>
</dbReference>
<dbReference type="Pfam" id="PF00394">
    <property type="entry name" value="Cu-oxidase"/>
    <property type="match status" value="1"/>
</dbReference>
<dbReference type="HOGENOM" id="CLU_006504_8_1_1"/>
<dbReference type="CDD" id="cd13905">
    <property type="entry name" value="CuRO_3_tcLLC2_insect_like"/>
    <property type="match status" value="1"/>
</dbReference>
<dbReference type="STRING" id="7719.ENSCINP00000034888"/>
<evidence type="ECO:0000256" key="3">
    <source>
        <dbReference type="ARBA" id="ARBA00022723"/>
    </source>
</evidence>
<sequence length="623" mass="70274">YADAPHPCDRVCQSGSTRVCEYNFTVEWYSTLSKACFECPFVESDCSRPQCVAADGHPRAITVVNRMLPGPSITVCESDPVVVRVHNRLDNGEATTIHWHGMSQRGTPWMDGVPMLTQCPIPPQTTFVYNFTATPAGTHWWHAHVGFHRSDGVFGSFVVRKPDASNPHFGAYDEVCSFTDEHTILVGDWLHQTTMEKYIQHHHSNGNNKGEGMLINGKGEYTKYQRNNETIYTPMMKYSVTHGKRYRFRVINNAAVFCPFELTVDYHILTIIATDGVDVTAYNVTSLVTHGGERYDFVLNANQEAASYWIRIQGLADCMNSSQRAVLWYRNSTSGARPASTPDTINQTKINPLNEKETSNVKYVTNLSTIKNVETRLTQKPDVVHFIGFDFKLVNNPSYHDSILYPIKSVSRDHHLYSPQLNNVTYLSPHSPILSQYDDIDESTICNTFTGVNVPKTEFRACTHIADVQLGSVVELVVFDEGRTFNAGHPMHLHGYHFAVVAMNKVKGSISLDEVQQLHRNGSISYNFNNPVMKDSVIVPDGGYIVIRFIADNPGVWSFHCHLSFHLEAGMLMAFRVGEQSYKNNIPSNFPKCGNWEAASSRSHHFCSILDTHRRQLDYSVFI</sequence>
<evidence type="ECO:0000256" key="2">
    <source>
        <dbReference type="ARBA" id="ARBA00013107"/>
    </source>
</evidence>